<protein>
    <submittedName>
        <fullName evidence="7">Unkown protein</fullName>
    </submittedName>
</protein>
<organism evidence="7">
    <name type="scientific">Riptortus pedestris</name>
    <name type="common">Bean bug</name>
    <dbReference type="NCBI Taxonomy" id="329032"/>
    <lineage>
        <taxon>Eukaryota</taxon>
        <taxon>Metazoa</taxon>
        <taxon>Ecdysozoa</taxon>
        <taxon>Arthropoda</taxon>
        <taxon>Hexapoda</taxon>
        <taxon>Insecta</taxon>
        <taxon>Pterygota</taxon>
        <taxon>Neoptera</taxon>
        <taxon>Paraneoptera</taxon>
        <taxon>Hemiptera</taxon>
        <taxon>Heteroptera</taxon>
        <taxon>Panheteroptera</taxon>
        <taxon>Pentatomomorpha</taxon>
        <taxon>Coreoidea</taxon>
        <taxon>Alydidae</taxon>
        <taxon>Riptortus</taxon>
    </lineage>
</organism>
<evidence type="ECO:0000313" key="7">
    <source>
        <dbReference type="EMBL" id="BAN20356.1"/>
    </source>
</evidence>
<keyword evidence="2 6" id="KW-0812">Transmembrane</keyword>
<dbReference type="PANTHER" id="PTHR34038">
    <property type="entry name" value="ATP SYNTHASE MEMBRANE SUBUNIT DAPIT, MITOCHONDRIAL"/>
    <property type="match status" value="1"/>
</dbReference>
<proteinExistence type="evidence at transcript level"/>
<evidence type="ECO:0000256" key="1">
    <source>
        <dbReference type="ARBA" id="ARBA00004304"/>
    </source>
</evidence>
<sequence length="52" mass="5725">MAADPSVDESQFRGIFKYFNGTTNTGRANVAKLTYASIGLVILYLSLKPKKK</sequence>
<keyword evidence="5 6" id="KW-0472">Membrane</keyword>
<dbReference type="InterPro" id="IPR009125">
    <property type="entry name" value="ATPMK"/>
</dbReference>
<dbReference type="PRINTS" id="PR01821">
    <property type="entry name" value="DAPIT"/>
</dbReference>
<evidence type="ECO:0000256" key="2">
    <source>
        <dbReference type="ARBA" id="ARBA00022692"/>
    </source>
</evidence>
<dbReference type="Pfam" id="PF14960">
    <property type="entry name" value="ATP_synth_reg"/>
    <property type="match status" value="1"/>
</dbReference>
<evidence type="ECO:0000256" key="3">
    <source>
        <dbReference type="ARBA" id="ARBA00022989"/>
    </source>
</evidence>
<name>R4WNE2_RIPPE</name>
<evidence type="ECO:0000256" key="4">
    <source>
        <dbReference type="ARBA" id="ARBA00023128"/>
    </source>
</evidence>
<dbReference type="GO" id="GO:0031966">
    <property type="term" value="C:mitochondrial membrane"/>
    <property type="evidence" value="ECO:0007669"/>
    <property type="project" value="UniProtKB-SubCell"/>
</dbReference>
<reference evidence="7" key="1">
    <citation type="journal article" date="2013" name="PLoS ONE">
        <title>Gene expression in gut symbiotic organ of stinkbug affected by extracellular bacterial symbiont.</title>
        <authorList>
            <person name="Futahashi R."/>
            <person name="Tanaka K."/>
            <person name="Tanahashi M."/>
            <person name="Nikoh N."/>
            <person name="Kikuchi Y."/>
            <person name="Lee B.L."/>
            <person name="Fukatsu T."/>
        </authorList>
    </citation>
    <scope>NUCLEOTIDE SEQUENCE</scope>
    <source>
        <tissue evidence="7">Midgut</tissue>
    </source>
</reference>
<feature type="transmembrane region" description="Helical" evidence="6">
    <location>
        <begin position="30"/>
        <end position="47"/>
    </location>
</feature>
<accession>R4WNE2</accession>
<evidence type="ECO:0000256" key="5">
    <source>
        <dbReference type="ARBA" id="ARBA00023136"/>
    </source>
</evidence>
<dbReference type="PANTHER" id="PTHR34038:SF1">
    <property type="entry name" value="ATP SYNTHASE MEMBRANE SUBUNIT K, MITOCHONDRIAL"/>
    <property type="match status" value="1"/>
</dbReference>
<evidence type="ECO:0000256" key="6">
    <source>
        <dbReference type="SAM" id="Phobius"/>
    </source>
</evidence>
<comment type="subcellular location">
    <subcellularLocation>
        <location evidence="1">Mitochondrion membrane</location>
        <topology evidence="1">Single-pass membrane protein</topology>
    </subcellularLocation>
</comment>
<keyword evidence="3 6" id="KW-1133">Transmembrane helix</keyword>
<keyword evidence="4" id="KW-0496">Mitochondrion</keyword>
<dbReference type="AlphaFoldDB" id="R4WNE2"/>
<dbReference type="EMBL" id="AK417141">
    <property type="protein sequence ID" value="BAN20356.1"/>
    <property type="molecule type" value="mRNA"/>
</dbReference>